<dbReference type="EMBL" id="FMAC01000006">
    <property type="protein sequence ID" value="SCB27833.1"/>
    <property type="molecule type" value="Genomic_DNA"/>
</dbReference>
<reference evidence="3" key="1">
    <citation type="submission" date="2016-08" db="EMBL/GenBank/DDBJ databases">
        <authorList>
            <person name="Varghese N."/>
            <person name="Submissions Spin"/>
        </authorList>
    </citation>
    <scope>NUCLEOTIDE SEQUENCE [LARGE SCALE GENOMIC DNA]</scope>
    <source>
        <strain evidence="3">CCBAU 57015</strain>
    </source>
</reference>
<evidence type="ECO:0000259" key="1">
    <source>
        <dbReference type="Pfam" id="PF13683"/>
    </source>
</evidence>
<dbReference type="Pfam" id="PF13683">
    <property type="entry name" value="rve_3"/>
    <property type="match status" value="1"/>
</dbReference>
<accession>A0A1C3VJ74</accession>
<evidence type="ECO:0000313" key="2">
    <source>
        <dbReference type="EMBL" id="SCB27833.1"/>
    </source>
</evidence>
<dbReference type="AlphaFoldDB" id="A0A1C3VJ74"/>
<protein>
    <submittedName>
        <fullName evidence="2">Integrase core domain-containing protein</fullName>
    </submittedName>
</protein>
<dbReference type="Proteomes" id="UP000186228">
    <property type="component" value="Unassembled WGS sequence"/>
</dbReference>
<name>A0A1C3VJ74_9HYPH</name>
<organism evidence="2 3">
    <name type="scientific">Rhizobium hainanense</name>
    <dbReference type="NCBI Taxonomy" id="52131"/>
    <lineage>
        <taxon>Bacteria</taxon>
        <taxon>Pseudomonadati</taxon>
        <taxon>Pseudomonadota</taxon>
        <taxon>Alphaproteobacteria</taxon>
        <taxon>Hyphomicrobiales</taxon>
        <taxon>Rhizobiaceae</taxon>
        <taxon>Rhizobium/Agrobacterium group</taxon>
        <taxon>Rhizobium</taxon>
    </lineage>
</organism>
<evidence type="ECO:0000313" key="3">
    <source>
        <dbReference type="Proteomes" id="UP000186228"/>
    </source>
</evidence>
<dbReference type="PANTHER" id="PTHR47515:SF1">
    <property type="entry name" value="BLR2054 PROTEIN"/>
    <property type="match status" value="1"/>
</dbReference>
<sequence length="94" mass="11091">MHDRIGQHTELTSNVILKWQQDHAGEWHYIAPGKPMQISFVESLNERSRDEFLNEKVFASYRHTREIINDGAMIWLPSLRNLVDWRTLGKQKAC</sequence>
<gene>
    <name evidence="2" type="ORF">GA0061100_106249</name>
</gene>
<proteinExistence type="predicted"/>
<dbReference type="OrthoDB" id="9809060at2"/>
<feature type="domain" description="Integrase catalytic" evidence="1">
    <location>
        <begin position="26"/>
        <end position="69"/>
    </location>
</feature>
<dbReference type="GO" id="GO:0015074">
    <property type="term" value="P:DNA integration"/>
    <property type="evidence" value="ECO:0007669"/>
    <property type="project" value="InterPro"/>
</dbReference>
<keyword evidence="3" id="KW-1185">Reference proteome</keyword>
<dbReference type="InterPro" id="IPR001584">
    <property type="entry name" value="Integrase_cat-core"/>
</dbReference>
<dbReference type="PANTHER" id="PTHR47515">
    <property type="entry name" value="LOW CALCIUM RESPONSE LOCUS PROTEIN T"/>
    <property type="match status" value="1"/>
</dbReference>